<name>A0A4R3KY25_9SPHI</name>
<proteinExistence type="predicted"/>
<evidence type="ECO:0000313" key="3">
    <source>
        <dbReference type="EMBL" id="TCS90398.1"/>
    </source>
</evidence>
<organism evidence="3 4">
    <name type="scientific">Anseongella ginsenosidimutans</name>
    <dbReference type="NCBI Taxonomy" id="496056"/>
    <lineage>
        <taxon>Bacteria</taxon>
        <taxon>Pseudomonadati</taxon>
        <taxon>Bacteroidota</taxon>
        <taxon>Sphingobacteriia</taxon>
        <taxon>Sphingobacteriales</taxon>
        <taxon>Sphingobacteriaceae</taxon>
        <taxon>Anseongella</taxon>
    </lineage>
</organism>
<evidence type="ECO:0000259" key="1">
    <source>
        <dbReference type="Pfam" id="PF01408"/>
    </source>
</evidence>
<comment type="caution">
    <text evidence="3">The sequence shown here is derived from an EMBL/GenBank/DDBJ whole genome shotgun (WGS) entry which is preliminary data.</text>
</comment>
<reference evidence="3 4" key="1">
    <citation type="submission" date="2019-03" db="EMBL/GenBank/DDBJ databases">
        <title>Genomic Encyclopedia of Type Strains, Phase IV (KMG-IV): sequencing the most valuable type-strain genomes for metagenomic binning, comparative biology and taxonomic classification.</title>
        <authorList>
            <person name="Goeker M."/>
        </authorList>
    </citation>
    <scope>NUCLEOTIDE SEQUENCE [LARGE SCALE GENOMIC DNA]</scope>
    <source>
        <strain evidence="3 4">DSM 21100</strain>
    </source>
</reference>
<dbReference type="Gene3D" id="3.30.360.10">
    <property type="entry name" value="Dihydrodipicolinate Reductase, domain 2"/>
    <property type="match status" value="1"/>
</dbReference>
<dbReference type="Proteomes" id="UP000295807">
    <property type="component" value="Unassembled WGS sequence"/>
</dbReference>
<dbReference type="Gene3D" id="3.40.50.720">
    <property type="entry name" value="NAD(P)-binding Rossmann-like Domain"/>
    <property type="match status" value="1"/>
</dbReference>
<dbReference type="EMBL" id="SMAD01000001">
    <property type="protein sequence ID" value="TCS90398.1"/>
    <property type="molecule type" value="Genomic_DNA"/>
</dbReference>
<evidence type="ECO:0000313" key="4">
    <source>
        <dbReference type="Proteomes" id="UP000295807"/>
    </source>
</evidence>
<dbReference type="Pfam" id="PF22725">
    <property type="entry name" value="GFO_IDH_MocA_C3"/>
    <property type="match status" value="1"/>
</dbReference>
<sequence length="464" mass="51700">MAFKNDRRKFLKQLSGASALVATGSLGNVACTARREVLTPAAKVTSQEKVRIACIGMGIMGFGDLETAMKVPGVELIGVCDLYDGHLEHAKEVYGSKIFTTRDYKQILDRKDVDAVIIAVPDHWHDHISIDALQAGKHVYCEKPMVQHLDEGHAVIEAARASGKAFQVGSQRVSSVAFAKAQELFRQGEIGDINIIEGFYDRHDAIGAWQYSIPPDASPETVDWQRYVGDAPAHAYDAKRFFRWRNYRDYGTGVAGDLFVHLISGYHFITGALGPERIFATGDLSYWKDGRDVPDVMTAILEYPKTDHHAAFQVQLRVNFADGSGGGQRTRIVGTEGVINLGWNDFVLKKHLLPEAPGYGGWDLYGTFPDDVKKSFVAQYDKKYPPESRKVAQPEDIQFAAPEGYDDRYDHFVNFFESVRTEKPVVEDAAFGLRAAGPALACNESYFNNRVVHWDAKNMREKNA</sequence>
<dbReference type="InterPro" id="IPR006311">
    <property type="entry name" value="TAT_signal"/>
</dbReference>
<dbReference type="InterPro" id="IPR050463">
    <property type="entry name" value="Gfo/Idh/MocA_oxidrdct_glycsds"/>
</dbReference>
<dbReference type="PANTHER" id="PTHR43818">
    <property type="entry name" value="BCDNA.GH03377"/>
    <property type="match status" value="1"/>
</dbReference>
<feature type="domain" description="Gfo/Idh/MocA-like oxidoreductase N-terminal" evidence="1">
    <location>
        <begin position="50"/>
        <end position="169"/>
    </location>
</feature>
<dbReference type="GO" id="GO:0000166">
    <property type="term" value="F:nucleotide binding"/>
    <property type="evidence" value="ECO:0007669"/>
    <property type="project" value="InterPro"/>
</dbReference>
<dbReference type="InterPro" id="IPR055170">
    <property type="entry name" value="GFO_IDH_MocA-like_dom"/>
</dbReference>
<accession>A0A4R3KY25</accession>
<evidence type="ECO:0000259" key="2">
    <source>
        <dbReference type="Pfam" id="PF22725"/>
    </source>
</evidence>
<dbReference type="AlphaFoldDB" id="A0A4R3KY25"/>
<dbReference type="PANTHER" id="PTHR43818:SF5">
    <property type="entry name" value="OXIDOREDUCTASE FAMILY PROTEIN"/>
    <property type="match status" value="1"/>
</dbReference>
<dbReference type="PROSITE" id="PS51318">
    <property type="entry name" value="TAT"/>
    <property type="match status" value="1"/>
</dbReference>
<dbReference type="RefSeq" id="WP_132127829.1">
    <property type="nucleotide sequence ID" value="NZ_SMAD01000001.1"/>
</dbReference>
<dbReference type="InterPro" id="IPR036291">
    <property type="entry name" value="NAD(P)-bd_dom_sf"/>
</dbReference>
<feature type="domain" description="GFO/IDH/MocA-like oxidoreductase" evidence="2">
    <location>
        <begin position="240"/>
        <end position="339"/>
    </location>
</feature>
<dbReference type="Pfam" id="PF01408">
    <property type="entry name" value="GFO_IDH_MocA"/>
    <property type="match status" value="1"/>
</dbReference>
<dbReference type="InterPro" id="IPR000683">
    <property type="entry name" value="Gfo/Idh/MocA-like_OxRdtase_N"/>
</dbReference>
<protein>
    <submittedName>
        <fullName evidence="3">Putative dehydrogenase</fullName>
    </submittedName>
</protein>
<dbReference type="SUPFAM" id="SSF51735">
    <property type="entry name" value="NAD(P)-binding Rossmann-fold domains"/>
    <property type="match status" value="1"/>
</dbReference>
<gene>
    <name evidence="3" type="ORF">EDD80_101598</name>
</gene>
<keyword evidence="4" id="KW-1185">Reference proteome</keyword>
<dbReference type="SUPFAM" id="SSF55347">
    <property type="entry name" value="Glyceraldehyde-3-phosphate dehydrogenase-like, C-terminal domain"/>
    <property type="match status" value="1"/>
</dbReference>
<dbReference type="OrthoDB" id="9771072at2"/>